<proteinExistence type="predicted"/>
<dbReference type="EMBL" id="CM007387">
    <property type="protein sequence ID" value="ONK64855.1"/>
    <property type="molecule type" value="Genomic_DNA"/>
</dbReference>
<evidence type="ECO:0000313" key="2">
    <source>
        <dbReference type="Proteomes" id="UP000243459"/>
    </source>
</evidence>
<sequence>MKEKRIEQFIRRMKKMGEEISDYKKQYYLICLFSLDFSYLLLLELASSCGPDALPATADVVKEASIAWTDLMASVRAENDADLSPEKRKVCPFLVRGNGSCVEIPYGLVQDSAVTVVGTPIARNRSSRFGFELVGDGNGMVVRVNVSIEGGEVVIGYCKRGRRGEWLGRVGIVPGARSVSQ</sequence>
<dbReference type="Proteomes" id="UP000243459">
    <property type="component" value="Chromosome 7"/>
</dbReference>
<gene>
    <name evidence="1" type="ORF">A4U43_C07F30680</name>
</gene>
<protein>
    <submittedName>
        <fullName evidence="1">Uncharacterized protein</fullName>
    </submittedName>
</protein>
<dbReference type="AlphaFoldDB" id="A0A5P1EG32"/>
<dbReference type="Gramene" id="ONK64855">
    <property type="protein sequence ID" value="ONK64855"/>
    <property type="gene ID" value="A4U43_C07F30680"/>
</dbReference>
<accession>A0A5P1EG32</accession>
<organism evidence="1 2">
    <name type="scientific">Asparagus officinalis</name>
    <name type="common">Garden asparagus</name>
    <dbReference type="NCBI Taxonomy" id="4686"/>
    <lineage>
        <taxon>Eukaryota</taxon>
        <taxon>Viridiplantae</taxon>
        <taxon>Streptophyta</taxon>
        <taxon>Embryophyta</taxon>
        <taxon>Tracheophyta</taxon>
        <taxon>Spermatophyta</taxon>
        <taxon>Magnoliopsida</taxon>
        <taxon>Liliopsida</taxon>
        <taxon>Asparagales</taxon>
        <taxon>Asparagaceae</taxon>
        <taxon>Asparagoideae</taxon>
        <taxon>Asparagus</taxon>
    </lineage>
</organism>
<reference evidence="2" key="1">
    <citation type="journal article" date="2017" name="Nat. Commun.">
        <title>The asparagus genome sheds light on the origin and evolution of a young Y chromosome.</title>
        <authorList>
            <person name="Harkess A."/>
            <person name="Zhou J."/>
            <person name="Xu C."/>
            <person name="Bowers J.E."/>
            <person name="Van der Hulst R."/>
            <person name="Ayyampalayam S."/>
            <person name="Mercati F."/>
            <person name="Riccardi P."/>
            <person name="McKain M.R."/>
            <person name="Kakrana A."/>
            <person name="Tang H."/>
            <person name="Ray J."/>
            <person name="Groenendijk J."/>
            <person name="Arikit S."/>
            <person name="Mathioni S.M."/>
            <person name="Nakano M."/>
            <person name="Shan H."/>
            <person name="Telgmann-Rauber A."/>
            <person name="Kanno A."/>
            <person name="Yue Z."/>
            <person name="Chen H."/>
            <person name="Li W."/>
            <person name="Chen Y."/>
            <person name="Xu X."/>
            <person name="Zhang Y."/>
            <person name="Luo S."/>
            <person name="Chen H."/>
            <person name="Gao J."/>
            <person name="Mao Z."/>
            <person name="Pires J.C."/>
            <person name="Luo M."/>
            <person name="Kudrna D."/>
            <person name="Wing R.A."/>
            <person name="Meyers B.C."/>
            <person name="Yi K."/>
            <person name="Kong H."/>
            <person name="Lavrijsen P."/>
            <person name="Sunseri F."/>
            <person name="Falavigna A."/>
            <person name="Ye Y."/>
            <person name="Leebens-Mack J.H."/>
            <person name="Chen G."/>
        </authorList>
    </citation>
    <scope>NUCLEOTIDE SEQUENCE [LARGE SCALE GENOMIC DNA]</scope>
    <source>
        <strain evidence="2">cv. DH0086</strain>
    </source>
</reference>
<evidence type="ECO:0000313" key="1">
    <source>
        <dbReference type="EMBL" id="ONK64855.1"/>
    </source>
</evidence>
<name>A0A5P1EG32_ASPOF</name>
<keyword evidence="2" id="KW-1185">Reference proteome</keyword>